<proteinExistence type="predicted"/>
<keyword evidence="1" id="KW-0812">Transmembrane</keyword>
<dbReference type="AlphaFoldDB" id="A0A4R5VZM3"/>
<sequence>MRRLTLKLTIVEVAIGILFLLYEFLTGHPWTVDGVPWTMDENFHFNIALGFFVGAGFTFIMGAIFGSTQSRDRSYKPKNNT</sequence>
<evidence type="ECO:0000256" key="1">
    <source>
        <dbReference type="SAM" id="Phobius"/>
    </source>
</evidence>
<reference evidence="3 4" key="1">
    <citation type="submission" date="2019-03" db="EMBL/GenBank/DDBJ databases">
        <title>Bacillus niacini sp. nov. a Nicotinate-Metabolizing Mesophile Isolated from Soil.</title>
        <authorList>
            <person name="Zhang G."/>
        </authorList>
    </citation>
    <scope>NUCLEOTIDE SEQUENCE [LARGE SCALE GENOMIC DNA]</scope>
    <source>
        <strain evidence="3 4">WN066</strain>
    </source>
</reference>
<accession>A0A4R5VZM3</accession>
<evidence type="ECO:0000313" key="5">
    <source>
        <dbReference type="Proteomes" id="UP001178888"/>
    </source>
</evidence>
<dbReference type="EMBL" id="SMYO01000001">
    <property type="protein sequence ID" value="TDK65090.1"/>
    <property type="molecule type" value="Genomic_DNA"/>
</dbReference>
<reference evidence="2" key="2">
    <citation type="submission" date="2023-08" db="EMBL/GenBank/DDBJ databases">
        <title>Nitrogen cycling bacteria in agricultural field soils.</title>
        <authorList>
            <person name="Jang J."/>
        </authorList>
    </citation>
    <scope>NUCLEOTIDE SEQUENCE</scope>
    <source>
        <strain evidence="2">PS3-36</strain>
    </source>
</reference>
<name>A0A4R5VZM3_9BACI</name>
<organism evidence="3 4">
    <name type="scientific">Bacillus salipaludis</name>
    <dbReference type="NCBI Taxonomy" id="2547811"/>
    <lineage>
        <taxon>Bacteria</taxon>
        <taxon>Bacillati</taxon>
        <taxon>Bacillota</taxon>
        <taxon>Bacilli</taxon>
        <taxon>Bacillales</taxon>
        <taxon>Bacillaceae</taxon>
        <taxon>Bacillus</taxon>
    </lineage>
</organism>
<evidence type="ECO:0000313" key="4">
    <source>
        <dbReference type="Proteomes" id="UP000295132"/>
    </source>
</evidence>
<keyword evidence="1" id="KW-1133">Transmembrane helix</keyword>
<evidence type="ECO:0000313" key="2">
    <source>
        <dbReference type="EMBL" id="MDQ6596671.1"/>
    </source>
</evidence>
<keyword evidence="5" id="KW-1185">Reference proteome</keyword>
<keyword evidence="1" id="KW-0472">Membrane</keyword>
<protein>
    <submittedName>
        <fullName evidence="3">Uncharacterized protein</fullName>
    </submittedName>
</protein>
<feature type="transmembrane region" description="Helical" evidence="1">
    <location>
        <begin position="45"/>
        <end position="66"/>
    </location>
</feature>
<dbReference type="Proteomes" id="UP001178888">
    <property type="component" value="Unassembled WGS sequence"/>
</dbReference>
<evidence type="ECO:0000313" key="3">
    <source>
        <dbReference type="EMBL" id="TDK65090.1"/>
    </source>
</evidence>
<dbReference type="EMBL" id="JAVGVR010000001">
    <property type="protein sequence ID" value="MDQ6596671.1"/>
    <property type="molecule type" value="Genomic_DNA"/>
</dbReference>
<dbReference type="RefSeq" id="WP_026574613.1">
    <property type="nucleotide sequence ID" value="NZ_JARMCE010000001.1"/>
</dbReference>
<gene>
    <name evidence="3" type="ORF">E2K98_02270</name>
    <name evidence="2" type="ORF">RCG21_09965</name>
</gene>
<dbReference type="Proteomes" id="UP000295132">
    <property type="component" value="Unassembled WGS sequence"/>
</dbReference>
<feature type="transmembrane region" description="Helical" evidence="1">
    <location>
        <begin position="7"/>
        <end position="25"/>
    </location>
</feature>
<comment type="caution">
    <text evidence="3">The sequence shown here is derived from an EMBL/GenBank/DDBJ whole genome shotgun (WGS) entry which is preliminary data.</text>
</comment>